<comment type="caution">
    <text evidence="1">The sequence shown here is derived from an EMBL/GenBank/DDBJ whole genome shotgun (WGS) entry which is preliminary data.</text>
</comment>
<organism evidence="1 2">
    <name type="scientific">Rufibacter roseus</name>
    <dbReference type="NCBI Taxonomy" id="1567108"/>
    <lineage>
        <taxon>Bacteria</taxon>
        <taxon>Pseudomonadati</taxon>
        <taxon>Bacteroidota</taxon>
        <taxon>Cytophagia</taxon>
        <taxon>Cytophagales</taxon>
        <taxon>Hymenobacteraceae</taxon>
        <taxon>Rufibacter</taxon>
    </lineage>
</organism>
<proteinExistence type="predicted"/>
<name>A0ABW2DLX3_9BACT</name>
<protein>
    <submittedName>
        <fullName evidence="1">Uncharacterized protein</fullName>
    </submittedName>
</protein>
<accession>A0ABW2DLX3</accession>
<evidence type="ECO:0000313" key="1">
    <source>
        <dbReference type="EMBL" id="MFC6997316.1"/>
    </source>
</evidence>
<dbReference type="Proteomes" id="UP001596405">
    <property type="component" value="Unassembled WGS sequence"/>
</dbReference>
<sequence>MNNPSQRLVVRRYVKRVYYCIIQQQLGQKELVFYKRELGSDTALPAAVE</sequence>
<reference evidence="2" key="1">
    <citation type="journal article" date="2019" name="Int. J. Syst. Evol. Microbiol.">
        <title>The Global Catalogue of Microorganisms (GCM) 10K type strain sequencing project: providing services to taxonomists for standard genome sequencing and annotation.</title>
        <authorList>
            <consortium name="The Broad Institute Genomics Platform"/>
            <consortium name="The Broad Institute Genome Sequencing Center for Infectious Disease"/>
            <person name="Wu L."/>
            <person name="Ma J."/>
        </authorList>
    </citation>
    <scope>NUCLEOTIDE SEQUENCE [LARGE SCALE GENOMIC DNA]</scope>
    <source>
        <strain evidence="2">CGMCC 4.7393</strain>
    </source>
</reference>
<gene>
    <name evidence="1" type="ORF">ACFQHR_06750</name>
</gene>
<keyword evidence="2" id="KW-1185">Reference proteome</keyword>
<evidence type="ECO:0000313" key="2">
    <source>
        <dbReference type="Proteomes" id="UP001596405"/>
    </source>
</evidence>
<dbReference type="RefSeq" id="WP_239693299.1">
    <property type="nucleotide sequence ID" value="NZ_JBHSYQ010000003.1"/>
</dbReference>
<dbReference type="EMBL" id="JBHSYQ010000003">
    <property type="protein sequence ID" value="MFC6997316.1"/>
    <property type="molecule type" value="Genomic_DNA"/>
</dbReference>